<dbReference type="AlphaFoldDB" id="S7ZP21"/>
<keyword evidence="1" id="KW-0812">Transmembrane</keyword>
<feature type="transmembrane region" description="Helical" evidence="1">
    <location>
        <begin position="15"/>
        <end position="34"/>
    </location>
</feature>
<organism evidence="2 3">
    <name type="scientific">Penicillium oxalicum (strain 114-2 / CGMCC 5302)</name>
    <name type="common">Penicillium decumbens</name>
    <dbReference type="NCBI Taxonomy" id="933388"/>
    <lineage>
        <taxon>Eukaryota</taxon>
        <taxon>Fungi</taxon>
        <taxon>Dikarya</taxon>
        <taxon>Ascomycota</taxon>
        <taxon>Pezizomycotina</taxon>
        <taxon>Eurotiomycetes</taxon>
        <taxon>Eurotiomycetidae</taxon>
        <taxon>Eurotiales</taxon>
        <taxon>Aspergillaceae</taxon>
        <taxon>Penicillium</taxon>
    </lineage>
</organism>
<keyword evidence="3" id="KW-1185">Reference proteome</keyword>
<dbReference type="EMBL" id="KB644414">
    <property type="protein sequence ID" value="EPS32129.1"/>
    <property type="molecule type" value="Genomic_DNA"/>
</dbReference>
<proteinExistence type="predicted"/>
<keyword evidence="1" id="KW-1133">Transmembrane helix</keyword>
<sequence length="185" mass="20358">MDVLVLMHSVAEWGSAHLVLVSFLFFFFLANSFLSEMNEKLTELFPHRASLFLSLSSFSERVLATSQLYKLSNGRTRTLPQLGVVPLGLSIVSKEVSTFAPSTHTGSWIKIHHGAPVSRCKKVRGAPRLKMASKPVAGTSRDLATLGMGCDLFQFPPLVGWSPDLFFSSLAQSWGAHGLFLFPLF</sequence>
<keyword evidence="1" id="KW-0472">Membrane</keyword>
<protein>
    <submittedName>
        <fullName evidence="2">Uncharacterized protein</fullName>
    </submittedName>
</protein>
<dbReference type="Proteomes" id="UP000019376">
    <property type="component" value="Unassembled WGS sequence"/>
</dbReference>
<gene>
    <name evidence="2" type="ORF">PDE_07088</name>
</gene>
<reference evidence="2 3" key="1">
    <citation type="journal article" date="2013" name="PLoS ONE">
        <title>Genomic and secretomic analyses reveal unique features of the lignocellulolytic enzyme system of Penicillium decumbens.</title>
        <authorList>
            <person name="Liu G."/>
            <person name="Zhang L."/>
            <person name="Wei X."/>
            <person name="Zou G."/>
            <person name="Qin Y."/>
            <person name="Ma L."/>
            <person name="Li J."/>
            <person name="Zheng H."/>
            <person name="Wang S."/>
            <person name="Wang C."/>
            <person name="Xun L."/>
            <person name="Zhao G.-P."/>
            <person name="Zhou Z."/>
            <person name="Qu Y."/>
        </authorList>
    </citation>
    <scope>NUCLEOTIDE SEQUENCE [LARGE SCALE GENOMIC DNA]</scope>
    <source>
        <strain evidence="3">114-2 / CGMCC 5302</strain>
    </source>
</reference>
<evidence type="ECO:0000313" key="2">
    <source>
        <dbReference type="EMBL" id="EPS32129.1"/>
    </source>
</evidence>
<evidence type="ECO:0000313" key="3">
    <source>
        <dbReference type="Proteomes" id="UP000019376"/>
    </source>
</evidence>
<accession>S7ZP21</accession>
<evidence type="ECO:0000256" key="1">
    <source>
        <dbReference type="SAM" id="Phobius"/>
    </source>
</evidence>
<name>S7ZP21_PENO1</name>
<dbReference type="HOGENOM" id="CLU_1461803_0_0_1"/>